<keyword evidence="9" id="KW-1185">Reference proteome</keyword>
<evidence type="ECO:0000256" key="5">
    <source>
        <dbReference type="ARBA" id="ARBA00023049"/>
    </source>
</evidence>
<keyword evidence="5" id="KW-0482">Metalloprotease</keyword>
<dbReference type="PANTHER" id="PTHR43690">
    <property type="entry name" value="NARDILYSIN"/>
    <property type="match status" value="1"/>
</dbReference>
<evidence type="ECO:0000256" key="4">
    <source>
        <dbReference type="ARBA" id="ARBA00022833"/>
    </source>
</evidence>
<gene>
    <name evidence="8" type="ORF">H8B15_09475</name>
</gene>
<evidence type="ECO:0000313" key="9">
    <source>
        <dbReference type="Proteomes" id="UP000622017"/>
    </source>
</evidence>
<dbReference type="Pfam" id="PF00675">
    <property type="entry name" value="Peptidase_M16"/>
    <property type="match status" value="1"/>
</dbReference>
<evidence type="ECO:0000256" key="2">
    <source>
        <dbReference type="ARBA" id="ARBA00022670"/>
    </source>
</evidence>
<sequence>MIHFTEFTLDNGLRCIVHEDHTTPLAVLNVLYNVGSRDEDPEHTGFAHLFEHLMFSGSVNIPSYDEPLQLVGGENNAFTSPDITNYYLTLPATNIETGFWLESDRMLNLAFSENGLEVQRKVVVEEFKQNYLNQPYGDLWLNLRPLAYQQHPYRWATIGKEVSHIENANMQQVRDFFAKHYAPQNAVLVVAGAVTEAEVKRLAEKWFGPIPGGTRYERQLPQEPRQTEARFLELTSDVPLSALYKVYHMPSRADDAYYPVDLLGDVLGRGKSSRLYQRLVKDQQLFNSISASVSGSLEPGLLVVSGKLNAGVALEEADAAVEAIIAELRTELVPAAELEKVKNQAEASIVFGEIELLNRAMNLAYSKLIGDANLVNQESEKVQAVTPTAVLEAAQEVLRPTNCSTLYYRAQPKMAAATLAAVEEME</sequence>
<comment type="caution">
    <text evidence="8">The sequence shown here is derived from an EMBL/GenBank/DDBJ whole genome shotgun (WGS) entry which is preliminary data.</text>
</comment>
<dbReference type="Gene3D" id="3.30.830.10">
    <property type="entry name" value="Metalloenzyme, LuxS/M16 peptidase-like"/>
    <property type="match status" value="2"/>
</dbReference>
<dbReference type="SUPFAM" id="SSF63411">
    <property type="entry name" value="LuxS/MPP-like metallohydrolase"/>
    <property type="match status" value="2"/>
</dbReference>
<dbReference type="InterPro" id="IPR011765">
    <property type="entry name" value="Pept_M16_N"/>
</dbReference>
<dbReference type="InterPro" id="IPR050626">
    <property type="entry name" value="Peptidase_M16"/>
</dbReference>
<proteinExistence type="inferred from homology"/>
<keyword evidence="4" id="KW-0862">Zinc</keyword>
<evidence type="ECO:0000256" key="1">
    <source>
        <dbReference type="ARBA" id="ARBA00007261"/>
    </source>
</evidence>
<dbReference type="Proteomes" id="UP000622017">
    <property type="component" value="Unassembled WGS sequence"/>
</dbReference>
<comment type="similarity">
    <text evidence="1">Belongs to the peptidase M16 family.</text>
</comment>
<evidence type="ECO:0000256" key="3">
    <source>
        <dbReference type="ARBA" id="ARBA00022801"/>
    </source>
</evidence>
<dbReference type="RefSeq" id="WP_187319428.1">
    <property type="nucleotide sequence ID" value="NZ_JACSCY010000005.1"/>
</dbReference>
<accession>A0ABR7MJB0</accession>
<organism evidence="8 9">
    <name type="scientific">Hymenobacter citatus</name>
    <dbReference type="NCBI Taxonomy" id="2763506"/>
    <lineage>
        <taxon>Bacteria</taxon>
        <taxon>Pseudomonadati</taxon>
        <taxon>Bacteroidota</taxon>
        <taxon>Cytophagia</taxon>
        <taxon>Cytophagales</taxon>
        <taxon>Hymenobacteraceae</taxon>
        <taxon>Hymenobacter</taxon>
    </lineage>
</organism>
<dbReference type="PANTHER" id="PTHR43690:SF17">
    <property type="entry name" value="PROTEIN YHJJ"/>
    <property type="match status" value="1"/>
</dbReference>
<keyword evidence="2" id="KW-0645">Protease</keyword>
<name>A0ABR7MJB0_9BACT</name>
<protein>
    <submittedName>
        <fullName evidence="8">Insulinase family protein</fullName>
    </submittedName>
</protein>
<dbReference type="EMBL" id="JACSCY010000005">
    <property type="protein sequence ID" value="MBC6611152.1"/>
    <property type="molecule type" value="Genomic_DNA"/>
</dbReference>
<dbReference type="Pfam" id="PF05193">
    <property type="entry name" value="Peptidase_M16_C"/>
    <property type="match status" value="1"/>
</dbReference>
<evidence type="ECO:0000313" key="8">
    <source>
        <dbReference type="EMBL" id="MBC6611152.1"/>
    </source>
</evidence>
<dbReference type="InterPro" id="IPR011249">
    <property type="entry name" value="Metalloenz_LuxS/M16"/>
</dbReference>
<reference evidence="8 9" key="1">
    <citation type="submission" date="2020-08" db="EMBL/GenBank/DDBJ databases">
        <title>Hymenobacter sp.</title>
        <authorList>
            <person name="Kim M.K."/>
        </authorList>
    </citation>
    <scope>NUCLEOTIDE SEQUENCE [LARGE SCALE GENOMIC DNA]</scope>
    <source>
        <strain evidence="8 9">BT507</strain>
    </source>
</reference>
<keyword evidence="3" id="KW-0378">Hydrolase</keyword>
<dbReference type="InterPro" id="IPR007863">
    <property type="entry name" value="Peptidase_M16_C"/>
</dbReference>
<evidence type="ECO:0000259" key="6">
    <source>
        <dbReference type="Pfam" id="PF00675"/>
    </source>
</evidence>
<feature type="domain" description="Peptidase M16 C-terminal" evidence="7">
    <location>
        <begin position="169"/>
        <end position="344"/>
    </location>
</feature>
<evidence type="ECO:0000259" key="7">
    <source>
        <dbReference type="Pfam" id="PF05193"/>
    </source>
</evidence>
<feature type="domain" description="Peptidase M16 N-terminal" evidence="6">
    <location>
        <begin position="16"/>
        <end position="131"/>
    </location>
</feature>